<dbReference type="InterPro" id="IPR011712">
    <property type="entry name" value="Sig_transdc_His_kin_sub3_dim/P"/>
</dbReference>
<dbReference type="Pfam" id="PF13796">
    <property type="entry name" value="Sensor"/>
    <property type="match status" value="1"/>
</dbReference>
<keyword evidence="3" id="KW-0597">Phosphoprotein</keyword>
<dbReference type="RefSeq" id="WP_114029035.1">
    <property type="nucleotide sequence ID" value="NZ_QOIL01000006.1"/>
</dbReference>
<evidence type="ECO:0000256" key="9">
    <source>
        <dbReference type="SAM" id="Phobius"/>
    </source>
</evidence>
<sequence>MTGEATARPPLRRRVPLGPYGPLGLLADPLTWRAAPYLLGISAAFGIAWFVILAVGLSVSLALVLIWLGLPLLLAAMLLWRGGAMLERRLLRLALGVAIPDPYRPRPPSGVVGHLRWVFGDPATWKDLGYLLLLFPLGLGEFIVSLTLWVSSVGLLVQPALVLSGRTTVITDRLVVDTLPESLPWALAGLALLVITLYVVRGMAWLHTLLAVALLGPGDEARVTHLRASRARGVDAAEAERRRIERDLHDGAQQRLLSVALELGRAQAKFDSDPEQARELLVRAHADAKAAIAELRDLARGIYPAILTDRGLDAALSALAARAPIRVDVSVEITDRPPAAVESIAYFIVAEALTNVAKHSAATEASVRVGRQDERVVVEVRDNGVGGAVAGPGGGLAGLADRAATIDGTLTVESPPGGPTVIRARLPYEW</sequence>
<protein>
    <recommendedName>
        <fullName evidence="2">histidine kinase</fullName>
        <ecNumber evidence="2">2.7.13.3</ecNumber>
    </recommendedName>
</protein>
<keyword evidence="9" id="KW-1133">Transmembrane helix</keyword>
<dbReference type="GO" id="GO:0016020">
    <property type="term" value="C:membrane"/>
    <property type="evidence" value="ECO:0007669"/>
    <property type="project" value="InterPro"/>
</dbReference>
<dbReference type="Proteomes" id="UP000253094">
    <property type="component" value="Unassembled WGS sequence"/>
</dbReference>
<dbReference type="Pfam" id="PF07730">
    <property type="entry name" value="HisKA_3"/>
    <property type="match status" value="1"/>
</dbReference>
<evidence type="ECO:0000256" key="4">
    <source>
        <dbReference type="ARBA" id="ARBA00022679"/>
    </source>
</evidence>
<keyword evidence="4" id="KW-0808">Transferase</keyword>
<dbReference type="GO" id="GO:0000155">
    <property type="term" value="F:phosphorelay sensor kinase activity"/>
    <property type="evidence" value="ECO:0007669"/>
    <property type="project" value="InterPro"/>
</dbReference>
<dbReference type="InterPro" id="IPR025828">
    <property type="entry name" value="Put_sensor_dom"/>
</dbReference>
<evidence type="ECO:0000256" key="2">
    <source>
        <dbReference type="ARBA" id="ARBA00012438"/>
    </source>
</evidence>
<evidence type="ECO:0000256" key="1">
    <source>
        <dbReference type="ARBA" id="ARBA00000085"/>
    </source>
</evidence>
<feature type="transmembrane region" description="Helical" evidence="9">
    <location>
        <begin position="34"/>
        <end position="55"/>
    </location>
</feature>
<dbReference type="GO" id="GO:0046983">
    <property type="term" value="F:protein dimerization activity"/>
    <property type="evidence" value="ECO:0007669"/>
    <property type="project" value="InterPro"/>
</dbReference>
<keyword evidence="14" id="KW-1185">Reference proteome</keyword>
<evidence type="ECO:0000259" key="11">
    <source>
        <dbReference type="Pfam" id="PF07730"/>
    </source>
</evidence>
<accession>A0A367FKT2</accession>
<dbReference type="InterPro" id="IPR050482">
    <property type="entry name" value="Sensor_HK_TwoCompSys"/>
</dbReference>
<evidence type="ECO:0000256" key="6">
    <source>
        <dbReference type="ARBA" id="ARBA00022777"/>
    </source>
</evidence>
<dbReference type="InterPro" id="IPR036890">
    <property type="entry name" value="HATPase_C_sf"/>
</dbReference>
<feature type="transmembrane region" description="Helical" evidence="9">
    <location>
        <begin position="128"/>
        <end position="150"/>
    </location>
</feature>
<keyword evidence="9" id="KW-0472">Membrane</keyword>
<evidence type="ECO:0000313" key="14">
    <source>
        <dbReference type="Proteomes" id="UP000253094"/>
    </source>
</evidence>
<dbReference type="Gene3D" id="3.30.565.10">
    <property type="entry name" value="Histidine kinase-like ATPase, C-terminal domain"/>
    <property type="match status" value="1"/>
</dbReference>
<dbReference type="AlphaFoldDB" id="A0A367FKT2"/>
<proteinExistence type="predicted"/>
<feature type="transmembrane region" description="Helical" evidence="9">
    <location>
        <begin position="61"/>
        <end position="80"/>
    </location>
</feature>
<evidence type="ECO:0000256" key="5">
    <source>
        <dbReference type="ARBA" id="ARBA00022741"/>
    </source>
</evidence>
<comment type="catalytic activity">
    <reaction evidence="1">
        <text>ATP + protein L-histidine = ADP + protein N-phospho-L-histidine.</text>
        <dbReference type="EC" id="2.7.13.3"/>
    </reaction>
</comment>
<dbReference type="EMBL" id="QOIL01000006">
    <property type="protein sequence ID" value="RCG30904.1"/>
    <property type="molecule type" value="Genomic_DNA"/>
</dbReference>
<dbReference type="OrthoDB" id="5241729at2"/>
<keyword evidence="5" id="KW-0547">Nucleotide-binding</keyword>
<dbReference type="EC" id="2.7.13.3" evidence="2"/>
<dbReference type="SUPFAM" id="SSF55874">
    <property type="entry name" value="ATPase domain of HSP90 chaperone/DNA topoisomerase II/histidine kinase"/>
    <property type="match status" value="1"/>
</dbReference>
<feature type="domain" description="Signal transduction histidine kinase subgroup 3 dimerisation and phosphoacceptor" evidence="11">
    <location>
        <begin position="240"/>
        <end position="305"/>
    </location>
</feature>
<comment type="caution">
    <text evidence="13">The sequence shown here is derived from an EMBL/GenBank/DDBJ whole genome shotgun (WGS) entry which is preliminary data.</text>
</comment>
<dbReference type="GO" id="GO:0005524">
    <property type="term" value="F:ATP binding"/>
    <property type="evidence" value="ECO:0007669"/>
    <property type="project" value="UniProtKB-KW"/>
</dbReference>
<evidence type="ECO:0000313" key="13">
    <source>
        <dbReference type="EMBL" id="RCG30904.1"/>
    </source>
</evidence>
<dbReference type="InterPro" id="IPR003594">
    <property type="entry name" value="HATPase_dom"/>
</dbReference>
<reference evidence="13 14" key="1">
    <citation type="submission" date="2018-06" db="EMBL/GenBank/DDBJ databases">
        <title>Sphaerisporangium craniellae sp. nov., isolated from a marine sponge in the South China Sea.</title>
        <authorList>
            <person name="Li L."/>
        </authorList>
    </citation>
    <scope>NUCLEOTIDE SEQUENCE [LARGE SCALE GENOMIC DNA]</scope>
    <source>
        <strain evidence="13 14">CCTCC AA 208026</strain>
    </source>
</reference>
<dbReference type="PANTHER" id="PTHR24421">
    <property type="entry name" value="NITRATE/NITRITE SENSOR PROTEIN NARX-RELATED"/>
    <property type="match status" value="1"/>
</dbReference>
<evidence type="ECO:0000256" key="7">
    <source>
        <dbReference type="ARBA" id="ARBA00022840"/>
    </source>
</evidence>
<keyword evidence="7" id="KW-0067">ATP-binding</keyword>
<keyword evidence="6 13" id="KW-0418">Kinase</keyword>
<evidence type="ECO:0000256" key="3">
    <source>
        <dbReference type="ARBA" id="ARBA00022553"/>
    </source>
</evidence>
<dbReference type="Pfam" id="PF02518">
    <property type="entry name" value="HATPase_c"/>
    <property type="match status" value="1"/>
</dbReference>
<dbReference type="PANTHER" id="PTHR24421:SF10">
    <property type="entry name" value="NITRATE_NITRITE SENSOR PROTEIN NARQ"/>
    <property type="match status" value="1"/>
</dbReference>
<name>A0A367FKT2_9ACTN</name>
<evidence type="ECO:0000256" key="8">
    <source>
        <dbReference type="ARBA" id="ARBA00023012"/>
    </source>
</evidence>
<keyword evidence="8" id="KW-0902">Two-component regulatory system</keyword>
<keyword evidence="9" id="KW-0812">Transmembrane</keyword>
<dbReference type="CDD" id="cd16917">
    <property type="entry name" value="HATPase_UhpB-NarQ-NarX-like"/>
    <property type="match status" value="1"/>
</dbReference>
<feature type="transmembrane region" description="Helical" evidence="9">
    <location>
        <begin position="182"/>
        <end position="200"/>
    </location>
</feature>
<feature type="domain" description="Histidine kinase/HSP90-like ATPase" evidence="10">
    <location>
        <begin position="345"/>
        <end position="428"/>
    </location>
</feature>
<dbReference type="Gene3D" id="1.20.5.1930">
    <property type="match status" value="1"/>
</dbReference>
<gene>
    <name evidence="13" type="ORF">DQ384_13130</name>
</gene>
<evidence type="ECO:0000259" key="10">
    <source>
        <dbReference type="Pfam" id="PF02518"/>
    </source>
</evidence>
<feature type="domain" description="Putative sensor" evidence="12">
    <location>
        <begin position="41"/>
        <end position="215"/>
    </location>
</feature>
<organism evidence="13 14">
    <name type="scientific">Sphaerisporangium album</name>
    <dbReference type="NCBI Taxonomy" id="509200"/>
    <lineage>
        <taxon>Bacteria</taxon>
        <taxon>Bacillati</taxon>
        <taxon>Actinomycetota</taxon>
        <taxon>Actinomycetes</taxon>
        <taxon>Streptosporangiales</taxon>
        <taxon>Streptosporangiaceae</taxon>
        <taxon>Sphaerisporangium</taxon>
    </lineage>
</organism>
<evidence type="ECO:0000259" key="12">
    <source>
        <dbReference type="Pfam" id="PF13796"/>
    </source>
</evidence>